<feature type="compositionally biased region" description="Low complexity" evidence="3">
    <location>
        <begin position="95"/>
        <end position="115"/>
    </location>
</feature>
<evidence type="ECO:0000313" key="5">
    <source>
        <dbReference type="EMBL" id="CZT20927.1"/>
    </source>
</evidence>
<dbReference type="PROSITE" id="PS50048">
    <property type="entry name" value="ZN2_CY6_FUNGAL_2"/>
    <property type="match status" value="1"/>
</dbReference>
<dbReference type="GeneID" id="35601916"/>
<dbReference type="SUPFAM" id="SSF57701">
    <property type="entry name" value="Zn2/Cys6 DNA-binding domain"/>
    <property type="match status" value="1"/>
</dbReference>
<dbReference type="InterPro" id="IPR036864">
    <property type="entry name" value="Zn2-C6_fun-type_DNA-bd_sf"/>
</dbReference>
<keyword evidence="2" id="KW-0539">Nucleus</keyword>
<dbReference type="OrthoDB" id="103819at2759"/>
<dbReference type="Proteomes" id="UP000225277">
    <property type="component" value="Unassembled WGS sequence"/>
</dbReference>
<evidence type="ECO:0000256" key="1">
    <source>
        <dbReference type="ARBA" id="ARBA00022723"/>
    </source>
</evidence>
<dbReference type="PANTHER" id="PTHR46910">
    <property type="entry name" value="TRANSCRIPTION FACTOR PDR1"/>
    <property type="match status" value="1"/>
</dbReference>
<dbReference type="InterPro" id="IPR050987">
    <property type="entry name" value="AtrR-like"/>
</dbReference>
<dbReference type="InterPro" id="IPR001138">
    <property type="entry name" value="Zn2Cys6_DnaBD"/>
</dbReference>
<dbReference type="RefSeq" id="XP_023627816.1">
    <property type="nucleotide sequence ID" value="XM_023772048.1"/>
</dbReference>
<dbReference type="Pfam" id="PF04082">
    <property type="entry name" value="Fungal_trans"/>
    <property type="match status" value="1"/>
</dbReference>
<evidence type="ECO:0000259" key="4">
    <source>
        <dbReference type="PROSITE" id="PS50048"/>
    </source>
</evidence>
<gene>
    <name evidence="5" type="ORF">RCC_06788</name>
</gene>
<dbReference type="AlphaFoldDB" id="A0A2D3V836"/>
<accession>A0A2D3V836</accession>
<dbReference type="GO" id="GO:0006351">
    <property type="term" value="P:DNA-templated transcription"/>
    <property type="evidence" value="ECO:0007669"/>
    <property type="project" value="InterPro"/>
</dbReference>
<dbReference type="PANTHER" id="PTHR46910:SF5">
    <property type="entry name" value="ZN(II)2CYS6 TRANSCRIPTION FACTOR (EUROFUNG)"/>
    <property type="match status" value="1"/>
</dbReference>
<evidence type="ECO:0000256" key="2">
    <source>
        <dbReference type="ARBA" id="ARBA00023242"/>
    </source>
</evidence>
<dbReference type="STRING" id="112498.A0A2D3V836"/>
<name>A0A2D3V836_9PEZI</name>
<dbReference type="GO" id="GO:0000981">
    <property type="term" value="F:DNA-binding transcription factor activity, RNA polymerase II-specific"/>
    <property type="evidence" value="ECO:0007669"/>
    <property type="project" value="InterPro"/>
</dbReference>
<dbReference type="GO" id="GO:0003677">
    <property type="term" value="F:DNA binding"/>
    <property type="evidence" value="ECO:0007669"/>
    <property type="project" value="InterPro"/>
</dbReference>
<dbReference type="SMART" id="SM00066">
    <property type="entry name" value="GAL4"/>
    <property type="match status" value="1"/>
</dbReference>
<dbReference type="InterPro" id="IPR007219">
    <property type="entry name" value="XnlR_reg_dom"/>
</dbReference>
<keyword evidence="6" id="KW-1185">Reference proteome</keyword>
<protein>
    <recommendedName>
        <fullName evidence="4">Zn(2)-C6 fungal-type domain-containing protein</fullName>
    </recommendedName>
</protein>
<evidence type="ECO:0000313" key="6">
    <source>
        <dbReference type="Proteomes" id="UP000225277"/>
    </source>
</evidence>
<dbReference type="SMART" id="SM00906">
    <property type="entry name" value="Fungal_trans"/>
    <property type="match status" value="1"/>
</dbReference>
<dbReference type="EMBL" id="FJUY01000010">
    <property type="protein sequence ID" value="CZT20927.1"/>
    <property type="molecule type" value="Genomic_DNA"/>
</dbReference>
<organism evidence="5 6">
    <name type="scientific">Ramularia collo-cygni</name>
    <dbReference type="NCBI Taxonomy" id="112498"/>
    <lineage>
        <taxon>Eukaryota</taxon>
        <taxon>Fungi</taxon>
        <taxon>Dikarya</taxon>
        <taxon>Ascomycota</taxon>
        <taxon>Pezizomycotina</taxon>
        <taxon>Dothideomycetes</taxon>
        <taxon>Dothideomycetidae</taxon>
        <taxon>Mycosphaerellales</taxon>
        <taxon>Mycosphaerellaceae</taxon>
        <taxon>Ramularia</taxon>
    </lineage>
</organism>
<dbReference type="PROSITE" id="PS00463">
    <property type="entry name" value="ZN2_CY6_FUNGAL_1"/>
    <property type="match status" value="1"/>
</dbReference>
<sequence length="714" mass="78918">MEPPDPLKALAVQPACDNCRRRKTRCDRETPCAPCKAANLSCQTESARSKIHTRRIQVSKKYEDKIDSIDSSVLSIHQRLANIEHLLRQSNVAAPSSSSSSSQTPISPTTTRTVKTPIDNAVVAVNLSVSEDNSSSDKPAPGYNDANVELTAATYFLEQAIGRDPVLTSDQELRLALNALRAVIDHSVAGDDADAGSKSGTEHTPPNVVLPGWEQVRDILQKAEGMKPMLFNLYSDVMFDNFRHKCRQIYEFGQEGSPSDELLVYSGLSNICAEFTDNTSDTLASYNHSLYHSFSWLLLKTLADFPLIVPASIETLEALLLASMTMISLCKPSLAWSLIHKAAQMSQKLGLNRLNPVTCSFDPQYDRKVLLFWAIYAIDRNISFRLGQTPTIQDFDISTSLILNNDSRHPSVRELMNFWIDCGRVQGKICTQLYTPAAFSMTDEERAQTAQSLADEVTQTYQRKHKSNAAMMSAALGGKNQRTFHTDAWMHSDGIDFYSTLSTALYALPPSLPSGHAKALNAARKSLQLSRDLSNRYFHNVYNWTTCCHWVLLKGPLISCFTAVLSNAIIGDGVSSSSSSSQEDIQLLEDFVISLEAARRFSGAIEKFYRICGGFVGVARAWVRAKTKHHRTTEDNGDFSSDLQQALGTGFVGSQGLSNRSIGQTVDAATSSSSQQETEQSFDMSQTFQDWYAGNATLYGLLEQDMDLDWFAES</sequence>
<feature type="domain" description="Zn(2)-C6 fungal-type" evidence="4">
    <location>
        <begin position="15"/>
        <end position="44"/>
    </location>
</feature>
<proteinExistence type="predicted"/>
<dbReference type="CDD" id="cd00067">
    <property type="entry name" value="GAL4"/>
    <property type="match status" value="1"/>
</dbReference>
<keyword evidence="1" id="KW-0479">Metal-binding</keyword>
<reference evidence="5 6" key="1">
    <citation type="submission" date="2016-03" db="EMBL/GenBank/DDBJ databases">
        <authorList>
            <person name="Ploux O."/>
        </authorList>
    </citation>
    <scope>NUCLEOTIDE SEQUENCE [LARGE SCALE GENOMIC DNA]</scope>
    <source>
        <strain evidence="5 6">URUG2</strain>
    </source>
</reference>
<dbReference type="CDD" id="cd12148">
    <property type="entry name" value="fungal_TF_MHR"/>
    <property type="match status" value="1"/>
</dbReference>
<feature type="region of interest" description="Disordered" evidence="3">
    <location>
        <begin position="92"/>
        <end position="115"/>
    </location>
</feature>
<dbReference type="Pfam" id="PF00172">
    <property type="entry name" value="Zn_clus"/>
    <property type="match status" value="1"/>
</dbReference>
<dbReference type="GO" id="GO:0008270">
    <property type="term" value="F:zinc ion binding"/>
    <property type="evidence" value="ECO:0007669"/>
    <property type="project" value="InterPro"/>
</dbReference>
<evidence type="ECO:0000256" key="3">
    <source>
        <dbReference type="SAM" id="MobiDB-lite"/>
    </source>
</evidence>
<dbReference type="Gene3D" id="4.10.240.10">
    <property type="entry name" value="Zn(2)-C6 fungal-type DNA-binding domain"/>
    <property type="match status" value="1"/>
</dbReference>